<feature type="compositionally biased region" description="Pro residues" evidence="6">
    <location>
        <begin position="468"/>
        <end position="478"/>
    </location>
</feature>
<keyword evidence="5" id="KW-0645">Protease</keyword>
<evidence type="ECO:0000259" key="8">
    <source>
        <dbReference type="PROSITE" id="PS51767"/>
    </source>
</evidence>
<feature type="region of interest" description="Disordered" evidence="6">
    <location>
        <begin position="439"/>
        <end position="478"/>
    </location>
</feature>
<reference evidence="9" key="1">
    <citation type="submission" date="2014-02" db="EMBL/GenBank/DDBJ databases">
        <authorList>
            <person name="Genoscope - CEA"/>
        </authorList>
    </citation>
    <scope>NUCLEOTIDE SEQUENCE</scope>
    <source>
        <strain evidence="9">LS3</strain>
    </source>
</reference>
<dbReference type="PANTHER" id="PTHR47966">
    <property type="entry name" value="BETA-SITE APP-CLEAVING ENZYME, ISOFORM A-RELATED"/>
    <property type="match status" value="1"/>
</dbReference>
<dbReference type="InterPro" id="IPR001461">
    <property type="entry name" value="Aspartic_peptidase_A1"/>
</dbReference>
<dbReference type="InterPro" id="IPR001969">
    <property type="entry name" value="Aspartic_peptidase_AS"/>
</dbReference>
<dbReference type="PRINTS" id="PR00792">
    <property type="entry name" value="PEPSIN"/>
</dbReference>
<feature type="region of interest" description="Disordered" evidence="6">
    <location>
        <begin position="39"/>
        <end position="74"/>
    </location>
</feature>
<keyword evidence="5" id="KW-0378">Hydrolase</keyword>
<dbReference type="GO" id="GO:0006508">
    <property type="term" value="P:proteolysis"/>
    <property type="evidence" value="ECO:0007669"/>
    <property type="project" value="UniProtKB-KW"/>
</dbReference>
<dbReference type="Gene3D" id="2.40.70.10">
    <property type="entry name" value="Acid Proteases"/>
    <property type="match status" value="2"/>
</dbReference>
<dbReference type="GO" id="GO:0004190">
    <property type="term" value="F:aspartic-type endopeptidase activity"/>
    <property type="evidence" value="ECO:0007669"/>
    <property type="project" value="UniProtKB-KW"/>
</dbReference>
<keyword evidence="3 5" id="KW-0064">Aspartyl protease</keyword>
<dbReference type="PROSITE" id="PS00141">
    <property type="entry name" value="ASP_PROTEASE"/>
    <property type="match status" value="1"/>
</dbReference>
<comment type="similarity">
    <text evidence="1 5">Belongs to the peptidase A1 family.</text>
</comment>
<protein>
    <submittedName>
        <fullName evidence="9">ARAD1D47190p</fullName>
    </submittedName>
</protein>
<feature type="chain" id="PRO_5012407183" evidence="7">
    <location>
        <begin position="16"/>
        <end position="478"/>
    </location>
</feature>
<feature type="compositionally biased region" description="Polar residues" evidence="6">
    <location>
        <begin position="40"/>
        <end position="55"/>
    </location>
</feature>
<gene>
    <name evidence="9" type="ORF">GNLVRS02_ARAD1D47190g</name>
</gene>
<dbReference type="InterPro" id="IPR033121">
    <property type="entry name" value="PEPTIDASE_A1"/>
</dbReference>
<keyword evidence="2 7" id="KW-0732">Signal</keyword>
<feature type="compositionally biased region" description="Low complexity" evidence="6">
    <location>
        <begin position="441"/>
        <end position="462"/>
    </location>
</feature>
<evidence type="ECO:0000256" key="6">
    <source>
        <dbReference type="SAM" id="MobiDB-lite"/>
    </source>
</evidence>
<evidence type="ECO:0000256" key="5">
    <source>
        <dbReference type="RuleBase" id="RU000454"/>
    </source>
</evidence>
<evidence type="ECO:0000256" key="4">
    <source>
        <dbReference type="PIRSR" id="PIRSR601461-1"/>
    </source>
</evidence>
<evidence type="ECO:0000256" key="3">
    <source>
        <dbReference type="ARBA" id="ARBA00022750"/>
    </source>
</evidence>
<sequence>MLPLSLVTLATCALASGPIAFDISGKNALLSPGQLKSYFDPSSSSKGDKTNQNSILGGLGSTGGDNDDEGEGTVANNLTLTTSYNFYFTNVSIGNPPQPLQLALDTGSPYMWVYGPNGSWHGAPQFYPAKSSTYKRANESFMGSYGAGQLTGTWATDDLTIGDGSIKQFPFGVIDKFQVAAGVPGLMGVGPGPDLANVTYSNVPEALWENGDTDSPIFSVFLDKSSSSGQVIFGGYDSAKFIPPVYKYDILHFSQTQPNYYYQLKVDSASIDDGEEYTVSSPAILDTGSPFCQLPPGLVDKLGKKLGFTFYEKYQAYYQPANQSSEPIPDFTFTLNIGKLSIDINSKDLIVPGQYLWVDDGPKNVKALGVMGAPSYVLGDVFFKNVYAAFDSVNSKIYLARPSNNYLLSNIKPFDNSTFQGAVPGTNPATTTYPTKLTPMATGTKGASGAASSAAASAAPTGNQPAMGNPPPMGNKQM</sequence>
<evidence type="ECO:0000313" key="9">
    <source>
        <dbReference type="EMBL" id="CDP38989.1"/>
    </source>
</evidence>
<dbReference type="CDD" id="cd05471">
    <property type="entry name" value="pepsin_like"/>
    <property type="match status" value="1"/>
</dbReference>
<dbReference type="EMBL" id="HG937694">
    <property type="protein sequence ID" value="CDP38989.1"/>
    <property type="molecule type" value="Genomic_DNA"/>
</dbReference>
<name>A0A060TDW2_BLAAD</name>
<dbReference type="AlphaFoldDB" id="A0A060TDW2"/>
<feature type="signal peptide" evidence="7">
    <location>
        <begin position="1"/>
        <end position="15"/>
    </location>
</feature>
<evidence type="ECO:0000256" key="7">
    <source>
        <dbReference type="SAM" id="SignalP"/>
    </source>
</evidence>
<feature type="active site" evidence="4">
    <location>
        <position position="105"/>
    </location>
</feature>
<dbReference type="PhylomeDB" id="A0A060TDW2"/>
<dbReference type="PANTHER" id="PTHR47966:SF65">
    <property type="entry name" value="ASPARTIC-TYPE ENDOPEPTIDASE"/>
    <property type="match status" value="1"/>
</dbReference>
<dbReference type="SUPFAM" id="SSF50630">
    <property type="entry name" value="Acid proteases"/>
    <property type="match status" value="1"/>
</dbReference>
<dbReference type="InterPro" id="IPR034164">
    <property type="entry name" value="Pepsin-like_dom"/>
</dbReference>
<organism evidence="9">
    <name type="scientific">Blastobotrys adeninivorans</name>
    <name type="common">Yeast</name>
    <name type="synonym">Arxula adeninivorans</name>
    <dbReference type="NCBI Taxonomy" id="409370"/>
    <lineage>
        <taxon>Eukaryota</taxon>
        <taxon>Fungi</taxon>
        <taxon>Dikarya</taxon>
        <taxon>Ascomycota</taxon>
        <taxon>Saccharomycotina</taxon>
        <taxon>Dipodascomycetes</taxon>
        <taxon>Dipodascales</taxon>
        <taxon>Trichomonascaceae</taxon>
        <taxon>Blastobotrys</taxon>
    </lineage>
</organism>
<dbReference type="PROSITE" id="PS51767">
    <property type="entry name" value="PEPTIDASE_A1"/>
    <property type="match status" value="1"/>
</dbReference>
<accession>A0A060TDW2</accession>
<reference evidence="9" key="2">
    <citation type="submission" date="2014-06" db="EMBL/GenBank/DDBJ databases">
        <title>The complete genome of Blastobotrys (Arxula) adeninivorans LS3 - a yeast of biotechnological interest.</title>
        <authorList>
            <person name="Kunze G."/>
            <person name="Gaillardin C."/>
            <person name="Czernicka M."/>
            <person name="Durrens P."/>
            <person name="Martin T."/>
            <person name="Boer E."/>
            <person name="Gabaldon T."/>
            <person name="Cruz J."/>
            <person name="Talla E."/>
            <person name="Marck C."/>
            <person name="Goffeau A."/>
            <person name="Barbe V."/>
            <person name="Baret P."/>
            <person name="Baronian K."/>
            <person name="Beier S."/>
            <person name="Bleykasten C."/>
            <person name="Bode R."/>
            <person name="Casaregola S."/>
            <person name="Despons L."/>
            <person name="Fairhead C."/>
            <person name="Giersberg M."/>
            <person name="Gierski P."/>
            <person name="Hahnel U."/>
            <person name="Hartmann A."/>
            <person name="Jankowska D."/>
            <person name="Jubin C."/>
            <person name="Jung P."/>
            <person name="Lafontaine I."/>
            <person name="Leh-Louis V."/>
            <person name="Lemaire M."/>
            <person name="Marcet-Houben M."/>
            <person name="Mascher M."/>
            <person name="Morel G."/>
            <person name="Richard G.-F."/>
            <person name="Riechen J."/>
            <person name="Sacerdot C."/>
            <person name="Sarkar A."/>
            <person name="Savel G."/>
            <person name="Schacherer J."/>
            <person name="Sherman D."/>
            <person name="Straub M.-L."/>
            <person name="Stein N."/>
            <person name="Thierry A."/>
            <person name="Trautwein-Schult A."/>
            <person name="Westhof E."/>
            <person name="Worch S."/>
            <person name="Dujon B."/>
            <person name="Souciet J.-L."/>
            <person name="Wincker P."/>
            <person name="Scholz U."/>
            <person name="Neuveglise N."/>
        </authorList>
    </citation>
    <scope>NUCLEOTIDE SEQUENCE</scope>
    <source>
        <strain evidence="9">LS3</strain>
    </source>
</reference>
<evidence type="ECO:0000256" key="2">
    <source>
        <dbReference type="ARBA" id="ARBA00022729"/>
    </source>
</evidence>
<feature type="domain" description="Peptidase A1" evidence="8">
    <location>
        <begin position="87"/>
        <end position="400"/>
    </location>
</feature>
<evidence type="ECO:0000256" key="1">
    <source>
        <dbReference type="ARBA" id="ARBA00007447"/>
    </source>
</evidence>
<dbReference type="InterPro" id="IPR021109">
    <property type="entry name" value="Peptidase_aspartic_dom_sf"/>
</dbReference>
<proteinExistence type="inferred from homology"/>
<feature type="active site" evidence="4">
    <location>
        <position position="286"/>
    </location>
</feature>
<dbReference type="Pfam" id="PF00026">
    <property type="entry name" value="Asp"/>
    <property type="match status" value="1"/>
</dbReference>